<dbReference type="eggNOG" id="KOG1635">
    <property type="taxonomic scope" value="Eukaryota"/>
</dbReference>
<dbReference type="NCBIfam" id="TIGR00401">
    <property type="entry name" value="msrA"/>
    <property type="match status" value="1"/>
</dbReference>
<evidence type="ECO:0000256" key="5">
    <source>
        <dbReference type="ARBA" id="ARBA00030643"/>
    </source>
</evidence>
<comment type="catalytic activity">
    <reaction evidence="6">
        <text>L-methionyl-[protein] + [thioredoxin]-disulfide + H2O = L-methionyl-(S)-S-oxide-[protein] + [thioredoxin]-dithiol</text>
        <dbReference type="Rhea" id="RHEA:14217"/>
        <dbReference type="Rhea" id="RHEA-COMP:10698"/>
        <dbReference type="Rhea" id="RHEA-COMP:10700"/>
        <dbReference type="Rhea" id="RHEA-COMP:12313"/>
        <dbReference type="Rhea" id="RHEA-COMP:12315"/>
        <dbReference type="ChEBI" id="CHEBI:15377"/>
        <dbReference type="ChEBI" id="CHEBI:16044"/>
        <dbReference type="ChEBI" id="CHEBI:29950"/>
        <dbReference type="ChEBI" id="CHEBI:44120"/>
        <dbReference type="ChEBI" id="CHEBI:50058"/>
        <dbReference type="EC" id="1.8.4.11"/>
    </reaction>
</comment>
<evidence type="ECO:0000313" key="10">
    <source>
        <dbReference type="Proteomes" id="UP000013827"/>
    </source>
</evidence>
<evidence type="ECO:0000313" key="9">
    <source>
        <dbReference type="EnsemblProtists" id="EOD10311"/>
    </source>
</evidence>
<sequence length="172" mass="19305">ATFAGGCFWGLELAYQREPGVLSTAVGYTQARLTLLSRRYRGARPTYEEVCSGSTGHTEAVQVVFDPDEVTYRRLCELLVERLGDSLYLLNQVGNDRGTQYRHGIYPHGEEQEAVAREVLTAVGEHETLGAVQTEVQPAERFWAAEDYHQQYLQKGGQSAKKRAEETIRCYG</sequence>
<feature type="domain" description="Peptide methionine sulphoxide reductase MsrA" evidence="8">
    <location>
        <begin position="1"/>
        <end position="158"/>
    </location>
</feature>
<dbReference type="GO" id="GO:0008113">
    <property type="term" value="F:peptide-methionine (S)-S-oxide reductase activity"/>
    <property type="evidence" value="ECO:0007669"/>
    <property type="project" value="UniProtKB-EC"/>
</dbReference>
<evidence type="ECO:0000256" key="2">
    <source>
        <dbReference type="ARBA" id="ARBA00012502"/>
    </source>
</evidence>
<dbReference type="AlphaFoldDB" id="A0A0D3IGC6"/>
<proteinExistence type="inferred from homology"/>
<dbReference type="GeneID" id="17256467"/>
<dbReference type="GeneID" id="17284787"/>
<dbReference type="PANTHER" id="PTHR42799">
    <property type="entry name" value="MITOCHONDRIAL PEPTIDE METHIONINE SULFOXIDE REDUCTASE"/>
    <property type="match status" value="1"/>
</dbReference>
<accession>A0A0D3IGC6</accession>
<dbReference type="HAMAP" id="MF_01401">
    <property type="entry name" value="MsrA"/>
    <property type="match status" value="1"/>
</dbReference>
<dbReference type="GO" id="GO:0034599">
    <property type="term" value="P:cellular response to oxidative stress"/>
    <property type="evidence" value="ECO:0007669"/>
    <property type="project" value="TreeGrafter"/>
</dbReference>
<dbReference type="STRING" id="2903.R1DHM2"/>
<keyword evidence="10" id="KW-1185">Reference proteome</keyword>
<evidence type="ECO:0000256" key="7">
    <source>
        <dbReference type="ARBA" id="ARBA00048782"/>
    </source>
</evidence>
<dbReference type="PANTHER" id="PTHR42799:SF2">
    <property type="entry name" value="MITOCHONDRIAL PEPTIDE METHIONINE SULFOXIDE REDUCTASE"/>
    <property type="match status" value="1"/>
</dbReference>
<evidence type="ECO:0000256" key="4">
    <source>
        <dbReference type="ARBA" id="ARBA00030273"/>
    </source>
</evidence>
<reference evidence="10" key="1">
    <citation type="journal article" date="2013" name="Nature">
        <title>Pan genome of the phytoplankton Emiliania underpins its global distribution.</title>
        <authorList>
            <person name="Read B.A."/>
            <person name="Kegel J."/>
            <person name="Klute M.J."/>
            <person name="Kuo A."/>
            <person name="Lefebvre S.C."/>
            <person name="Maumus F."/>
            <person name="Mayer C."/>
            <person name="Miller J."/>
            <person name="Monier A."/>
            <person name="Salamov A."/>
            <person name="Young J."/>
            <person name="Aguilar M."/>
            <person name="Claverie J.M."/>
            <person name="Frickenhaus S."/>
            <person name="Gonzalez K."/>
            <person name="Herman E.K."/>
            <person name="Lin Y.C."/>
            <person name="Napier J."/>
            <person name="Ogata H."/>
            <person name="Sarno A.F."/>
            <person name="Shmutz J."/>
            <person name="Schroeder D."/>
            <person name="de Vargas C."/>
            <person name="Verret F."/>
            <person name="von Dassow P."/>
            <person name="Valentin K."/>
            <person name="Van de Peer Y."/>
            <person name="Wheeler G."/>
            <person name="Dacks J.B."/>
            <person name="Delwiche C.F."/>
            <person name="Dyhrman S.T."/>
            <person name="Glockner G."/>
            <person name="John U."/>
            <person name="Richards T."/>
            <person name="Worden A.Z."/>
            <person name="Zhang X."/>
            <person name="Grigoriev I.V."/>
            <person name="Allen A.E."/>
            <person name="Bidle K."/>
            <person name="Borodovsky M."/>
            <person name="Bowler C."/>
            <person name="Brownlee C."/>
            <person name="Cock J.M."/>
            <person name="Elias M."/>
            <person name="Gladyshev V.N."/>
            <person name="Groth M."/>
            <person name="Guda C."/>
            <person name="Hadaegh A."/>
            <person name="Iglesias-Rodriguez M.D."/>
            <person name="Jenkins J."/>
            <person name="Jones B.M."/>
            <person name="Lawson T."/>
            <person name="Leese F."/>
            <person name="Lindquist E."/>
            <person name="Lobanov A."/>
            <person name="Lomsadze A."/>
            <person name="Malik S.B."/>
            <person name="Marsh M.E."/>
            <person name="Mackinder L."/>
            <person name="Mock T."/>
            <person name="Mueller-Roeber B."/>
            <person name="Pagarete A."/>
            <person name="Parker M."/>
            <person name="Probert I."/>
            <person name="Quesneville H."/>
            <person name="Raines C."/>
            <person name="Rensing S.A."/>
            <person name="Riano-Pachon D.M."/>
            <person name="Richier S."/>
            <person name="Rokitta S."/>
            <person name="Shiraiwa Y."/>
            <person name="Soanes D.M."/>
            <person name="van der Giezen M."/>
            <person name="Wahlund T.M."/>
            <person name="Williams B."/>
            <person name="Wilson W."/>
            <person name="Wolfe G."/>
            <person name="Wurch L.L."/>
        </authorList>
    </citation>
    <scope>NUCLEOTIDE SEQUENCE</scope>
</reference>
<dbReference type="SUPFAM" id="SSF55068">
    <property type="entry name" value="Peptide methionine sulfoxide reductase"/>
    <property type="match status" value="1"/>
</dbReference>
<evidence type="ECO:0000256" key="3">
    <source>
        <dbReference type="ARBA" id="ARBA00023002"/>
    </source>
</evidence>
<evidence type="ECO:0000259" key="8">
    <source>
        <dbReference type="Pfam" id="PF01625"/>
    </source>
</evidence>
<dbReference type="EnsemblProtists" id="EOD39516">
    <property type="protein sequence ID" value="EOD39516"/>
    <property type="gene ID" value="EMIHUDRAFT_45814"/>
</dbReference>
<dbReference type="GO" id="GO:0005737">
    <property type="term" value="C:cytoplasm"/>
    <property type="evidence" value="ECO:0007669"/>
    <property type="project" value="TreeGrafter"/>
</dbReference>
<dbReference type="EnsemblProtists" id="EOD10311">
    <property type="protein sequence ID" value="EOD10311"/>
    <property type="gene ID" value="EMIHUDRAFT_45796"/>
</dbReference>
<dbReference type="OMA" id="KECNFET"/>
<evidence type="ECO:0000256" key="1">
    <source>
        <dbReference type="ARBA" id="ARBA00005591"/>
    </source>
</evidence>
<comment type="catalytic activity">
    <reaction evidence="7">
        <text>[thioredoxin]-disulfide + L-methionine + H2O = L-methionine (S)-S-oxide + [thioredoxin]-dithiol</text>
        <dbReference type="Rhea" id="RHEA:19993"/>
        <dbReference type="Rhea" id="RHEA-COMP:10698"/>
        <dbReference type="Rhea" id="RHEA-COMP:10700"/>
        <dbReference type="ChEBI" id="CHEBI:15377"/>
        <dbReference type="ChEBI" id="CHEBI:29950"/>
        <dbReference type="ChEBI" id="CHEBI:50058"/>
        <dbReference type="ChEBI" id="CHEBI:57844"/>
        <dbReference type="ChEBI" id="CHEBI:58772"/>
        <dbReference type="EC" id="1.8.4.11"/>
    </reaction>
</comment>
<reference evidence="9" key="2">
    <citation type="submission" date="2024-10" db="UniProtKB">
        <authorList>
            <consortium name="EnsemblProtists"/>
        </authorList>
    </citation>
    <scope>IDENTIFICATION</scope>
</reference>
<dbReference type="InterPro" id="IPR036509">
    <property type="entry name" value="Met_Sox_Rdtase_MsrA_sf"/>
</dbReference>
<dbReference type="Gene3D" id="3.30.1060.10">
    <property type="entry name" value="Peptide methionine sulphoxide reductase MsrA"/>
    <property type="match status" value="1"/>
</dbReference>
<dbReference type="Proteomes" id="UP000013827">
    <property type="component" value="Unassembled WGS sequence"/>
</dbReference>
<dbReference type="EC" id="1.8.4.11" evidence="2"/>
<name>A0A0D3IGC6_EMIH1</name>
<dbReference type="InterPro" id="IPR002569">
    <property type="entry name" value="Met_Sox_Rdtase_MsrA_dom"/>
</dbReference>
<comment type="similarity">
    <text evidence="1">Belongs to the MsrA Met sulfoxide reductase family.</text>
</comment>
<dbReference type="RefSeq" id="XP_005791945.1">
    <property type="nucleotide sequence ID" value="XM_005791888.1"/>
</dbReference>
<dbReference type="PaxDb" id="2903-EOD10311"/>
<dbReference type="InterPro" id="IPR050162">
    <property type="entry name" value="MsrA_MetSO_reductase"/>
</dbReference>
<evidence type="ECO:0000256" key="6">
    <source>
        <dbReference type="ARBA" id="ARBA00047806"/>
    </source>
</evidence>
<keyword evidence="3" id="KW-0560">Oxidoreductase</keyword>
<organism evidence="9 10">
    <name type="scientific">Emiliania huxleyi (strain CCMP1516)</name>
    <dbReference type="NCBI Taxonomy" id="280463"/>
    <lineage>
        <taxon>Eukaryota</taxon>
        <taxon>Haptista</taxon>
        <taxon>Haptophyta</taxon>
        <taxon>Prymnesiophyceae</taxon>
        <taxon>Isochrysidales</taxon>
        <taxon>Noelaerhabdaceae</taxon>
        <taxon>Emiliania</taxon>
    </lineage>
</organism>
<dbReference type="RefSeq" id="XP_005762740.1">
    <property type="nucleotide sequence ID" value="XM_005762683.1"/>
</dbReference>
<dbReference type="KEGG" id="ehx:EMIHUDRAFT_45796"/>
<dbReference type="HOGENOM" id="CLU_031040_10_2_1"/>
<dbReference type="KEGG" id="ehx:EMIHUDRAFT_45814"/>
<dbReference type="Pfam" id="PF01625">
    <property type="entry name" value="PMSR"/>
    <property type="match status" value="1"/>
</dbReference>
<protein>
    <recommendedName>
        <fullName evidence="2">peptide-methionine (S)-S-oxide reductase</fullName>
        <ecNumber evidence="2">1.8.4.11</ecNumber>
    </recommendedName>
    <alternativeName>
        <fullName evidence="5">Peptide-methionine (S)-S-oxide reductase</fullName>
    </alternativeName>
    <alternativeName>
        <fullName evidence="4">Protein-methionine-S-oxide reductase</fullName>
    </alternativeName>
</protein>